<evidence type="ECO:0000256" key="3">
    <source>
        <dbReference type="ARBA" id="ARBA00022603"/>
    </source>
</evidence>
<dbReference type="OrthoDB" id="7061662at2"/>
<evidence type="ECO:0000313" key="9">
    <source>
        <dbReference type="Proteomes" id="UP000321201"/>
    </source>
</evidence>
<sequence>MSSEQRGRGTLYLVPAPLGDTDLDQVLPAAVRQTVAALAHWIVEGPKAARRFLSRNGTRCPLQRLQVEVLDEHTPPEALARLLSPLEAGHDVGVVSEAGCPAVADPGAALVRLAHRRGIRVAPLVGPSSILLALMASGLNGQRFAFHGYLPVKPAERRARIEALERDSRLCHCTQIVMEAPYRNAQLFAALLEVCRDDTDLCVATNLTLADERIETRSIAEWKEAPLPPDERPSLFLFQARPAGGELSASAGRRFRKRPGQRPPRRRSAVPTAR</sequence>
<evidence type="ECO:0000259" key="7">
    <source>
        <dbReference type="Pfam" id="PF00590"/>
    </source>
</evidence>
<dbReference type="EMBL" id="VPFL01000001">
    <property type="protein sequence ID" value="TXF13644.1"/>
    <property type="molecule type" value="Genomic_DNA"/>
</dbReference>
<organism evidence="8 9">
    <name type="scientific">Pelomicrobium methylotrophicum</name>
    <dbReference type="NCBI Taxonomy" id="2602750"/>
    <lineage>
        <taxon>Bacteria</taxon>
        <taxon>Pseudomonadati</taxon>
        <taxon>Pseudomonadota</taxon>
        <taxon>Hydrogenophilia</taxon>
        <taxon>Hydrogenophilia incertae sedis</taxon>
        <taxon>Pelomicrobium</taxon>
    </lineage>
</organism>
<accession>A0A5C7ELP1</accession>
<dbReference type="InParanoid" id="A0A5C7ELP1"/>
<evidence type="ECO:0000256" key="6">
    <source>
        <dbReference type="SAM" id="MobiDB-lite"/>
    </source>
</evidence>
<keyword evidence="1" id="KW-0963">Cytoplasm</keyword>
<dbReference type="InterPro" id="IPR014776">
    <property type="entry name" value="4pyrrole_Mease_sub2"/>
</dbReference>
<protein>
    <submittedName>
        <fullName evidence="8">SAM-dependent methyltransferase</fullName>
    </submittedName>
</protein>
<evidence type="ECO:0000256" key="5">
    <source>
        <dbReference type="ARBA" id="ARBA00022691"/>
    </source>
</evidence>
<dbReference type="InterPro" id="IPR035996">
    <property type="entry name" value="4pyrrol_Methylase_sf"/>
</dbReference>
<keyword evidence="3 8" id="KW-0489">Methyltransferase</keyword>
<feature type="domain" description="Tetrapyrrole methylase" evidence="7">
    <location>
        <begin position="11"/>
        <end position="221"/>
    </location>
</feature>
<dbReference type="GO" id="GO:0008168">
    <property type="term" value="F:methyltransferase activity"/>
    <property type="evidence" value="ECO:0007669"/>
    <property type="project" value="UniProtKB-KW"/>
</dbReference>
<gene>
    <name evidence="8" type="ORF">FR698_00570</name>
</gene>
<dbReference type="PIRSF" id="PIRSF005917">
    <property type="entry name" value="MTase_YraL"/>
    <property type="match status" value="1"/>
</dbReference>
<evidence type="ECO:0000256" key="2">
    <source>
        <dbReference type="ARBA" id="ARBA00022552"/>
    </source>
</evidence>
<feature type="compositionally biased region" description="Basic residues" evidence="6">
    <location>
        <begin position="253"/>
        <end position="268"/>
    </location>
</feature>
<keyword evidence="9" id="KW-1185">Reference proteome</keyword>
<dbReference type="Pfam" id="PF00590">
    <property type="entry name" value="TP_methylase"/>
    <property type="match status" value="1"/>
</dbReference>
<dbReference type="InterPro" id="IPR014777">
    <property type="entry name" value="4pyrrole_Mease_sub1"/>
</dbReference>
<reference evidence="8 9" key="1">
    <citation type="submission" date="2019-08" db="EMBL/GenBank/DDBJ databases">
        <title>Pelomicrobium methylotrophicum gen. nov., sp. nov. a moderately thermophilic, facultatively anaerobic, lithoautotrophic and methylotrophic bacterium isolated from a terrestrial mud volcano.</title>
        <authorList>
            <person name="Slobodkina G.B."/>
            <person name="Merkel A.Y."/>
            <person name="Slobodkin A.I."/>
        </authorList>
    </citation>
    <scope>NUCLEOTIDE SEQUENCE [LARGE SCALE GENOMIC DNA]</scope>
    <source>
        <strain evidence="8 9">SM250</strain>
    </source>
</reference>
<dbReference type="CDD" id="cd11649">
    <property type="entry name" value="RsmI_like"/>
    <property type="match status" value="1"/>
</dbReference>
<name>A0A5C7ELP1_9PROT</name>
<dbReference type="InterPro" id="IPR000878">
    <property type="entry name" value="4pyrrol_Mease"/>
</dbReference>
<evidence type="ECO:0000256" key="1">
    <source>
        <dbReference type="ARBA" id="ARBA00022490"/>
    </source>
</evidence>
<evidence type="ECO:0000313" key="8">
    <source>
        <dbReference type="EMBL" id="TXF13644.1"/>
    </source>
</evidence>
<dbReference type="Gene3D" id="3.40.1010.10">
    <property type="entry name" value="Cobalt-precorrin-4 Transmethylase, Domain 1"/>
    <property type="match status" value="1"/>
</dbReference>
<keyword evidence="5" id="KW-0949">S-adenosyl-L-methionine</keyword>
<dbReference type="Proteomes" id="UP000321201">
    <property type="component" value="Unassembled WGS sequence"/>
</dbReference>
<feature type="region of interest" description="Disordered" evidence="6">
    <location>
        <begin position="244"/>
        <end position="274"/>
    </location>
</feature>
<dbReference type="RefSeq" id="WP_147798230.1">
    <property type="nucleotide sequence ID" value="NZ_VPFL01000001.1"/>
</dbReference>
<dbReference type="PANTHER" id="PTHR46111:SF2">
    <property type="entry name" value="SAM-DEPENDENT METHYLTRANSFERASE"/>
    <property type="match status" value="1"/>
</dbReference>
<proteinExistence type="predicted"/>
<dbReference type="SUPFAM" id="SSF53790">
    <property type="entry name" value="Tetrapyrrole methylase"/>
    <property type="match status" value="1"/>
</dbReference>
<dbReference type="InterPro" id="IPR008189">
    <property type="entry name" value="rRNA_ssu_MeTfrase_I"/>
</dbReference>
<dbReference type="PANTHER" id="PTHR46111">
    <property type="entry name" value="RIBOSOMAL RNA SMALL SUBUNIT METHYLTRANSFERASE I"/>
    <property type="match status" value="1"/>
</dbReference>
<keyword evidence="4 8" id="KW-0808">Transferase</keyword>
<evidence type="ECO:0000256" key="4">
    <source>
        <dbReference type="ARBA" id="ARBA00022679"/>
    </source>
</evidence>
<comment type="caution">
    <text evidence="8">The sequence shown here is derived from an EMBL/GenBank/DDBJ whole genome shotgun (WGS) entry which is preliminary data.</text>
</comment>
<dbReference type="GO" id="GO:0032259">
    <property type="term" value="P:methylation"/>
    <property type="evidence" value="ECO:0007669"/>
    <property type="project" value="UniProtKB-KW"/>
</dbReference>
<keyword evidence="2" id="KW-0698">rRNA processing</keyword>
<dbReference type="GO" id="GO:0006364">
    <property type="term" value="P:rRNA processing"/>
    <property type="evidence" value="ECO:0007669"/>
    <property type="project" value="UniProtKB-KW"/>
</dbReference>
<dbReference type="AlphaFoldDB" id="A0A5C7ELP1"/>
<dbReference type="Gene3D" id="3.30.950.10">
    <property type="entry name" value="Methyltransferase, Cobalt-precorrin-4 Transmethylase, Domain 2"/>
    <property type="match status" value="1"/>
</dbReference>